<reference evidence="3" key="1">
    <citation type="journal article" date="2012" name="Science">
        <title>Fermentation, hydrogen, and sulfur metabolism in multiple uncultivated bacterial phyla.</title>
        <authorList>
            <person name="Wrighton K.C."/>
            <person name="Thomas B.C."/>
            <person name="Sharon I."/>
            <person name="Miller C.S."/>
            <person name="Castelle C.J."/>
            <person name="VerBerkmoes N.C."/>
            <person name="Wilkins M.J."/>
            <person name="Hettich R.L."/>
            <person name="Lipton M.S."/>
            <person name="Williams K.H."/>
            <person name="Long P.E."/>
            <person name="Banfield J.F."/>
        </authorList>
    </citation>
    <scope>NUCLEOTIDE SEQUENCE [LARGE SCALE GENOMIC DNA]</scope>
</reference>
<accession>K2G0W0</accession>
<evidence type="ECO:0000313" key="3">
    <source>
        <dbReference type="EMBL" id="EKE27817.1"/>
    </source>
</evidence>
<protein>
    <submittedName>
        <fullName evidence="3">Uncharacterized protein</fullName>
    </submittedName>
</protein>
<dbReference type="AlphaFoldDB" id="K2G0W0"/>
<comment type="caution">
    <text evidence="3">The sequence shown here is derived from an EMBL/GenBank/DDBJ whole genome shotgun (WGS) entry which is preliminary data.</text>
</comment>
<feature type="signal peptide" evidence="2">
    <location>
        <begin position="1"/>
        <end position="22"/>
    </location>
</feature>
<dbReference type="EMBL" id="AMFJ01000419">
    <property type="protein sequence ID" value="EKE27817.1"/>
    <property type="molecule type" value="Genomic_DNA"/>
</dbReference>
<evidence type="ECO:0000256" key="2">
    <source>
        <dbReference type="SAM" id="SignalP"/>
    </source>
</evidence>
<evidence type="ECO:0000256" key="1">
    <source>
        <dbReference type="SAM" id="MobiDB-lite"/>
    </source>
</evidence>
<name>K2G0W0_9BACT</name>
<sequence length="101" mass="11502">MKKITTLILLSSLLLTSCWWWKDVPRERDPDQINNEPKADTDTEVKSDTDTASNSSWSAWDDIPAAISWDSITTSSWTVDEKTDESLKEIDKIINDIANEN</sequence>
<dbReference type="PROSITE" id="PS51257">
    <property type="entry name" value="PROKAR_LIPOPROTEIN"/>
    <property type="match status" value="1"/>
</dbReference>
<feature type="compositionally biased region" description="Basic and acidic residues" evidence="1">
    <location>
        <begin position="26"/>
        <end position="49"/>
    </location>
</feature>
<organism evidence="3">
    <name type="scientific">uncultured bacterium</name>
    <name type="common">gcode 4</name>
    <dbReference type="NCBI Taxonomy" id="1234023"/>
    <lineage>
        <taxon>Bacteria</taxon>
        <taxon>environmental samples</taxon>
    </lineage>
</organism>
<gene>
    <name evidence="3" type="ORF">ACD_3C00145G0003</name>
</gene>
<feature type="region of interest" description="Disordered" evidence="1">
    <location>
        <begin position="26"/>
        <end position="57"/>
    </location>
</feature>
<keyword evidence="2" id="KW-0732">Signal</keyword>
<proteinExistence type="predicted"/>
<feature type="chain" id="PRO_5017275654" evidence="2">
    <location>
        <begin position="23"/>
        <end position="101"/>
    </location>
</feature>